<accession>A0A9K3D6A6</accession>
<comment type="caution">
    <text evidence="1">The sequence shown here is derived from an EMBL/GenBank/DDBJ whole genome shotgun (WGS) entry which is preliminary data.</text>
</comment>
<proteinExistence type="predicted"/>
<dbReference type="AlphaFoldDB" id="A0A9K3D6A6"/>
<organism evidence="1 2">
    <name type="scientific">Kipferlia bialata</name>
    <dbReference type="NCBI Taxonomy" id="797122"/>
    <lineage>
        <taxon>Eukaryota</taxon>
        <taxon>Metamonada</taxon>
        <taxon>Carpediemonas-like organisms</taxon>
        <taxon>Kipferlia</taxon>
    </lineage>
</organism>
<gene>
    <name evidence="1" type="ORF">KIPB_011571</name>
</gene>
<keyword evidence="2" id="KW-1185">Reference proteome</keyword>
<dbReference type="InterPro" id="IPR016024">
    <property type="entry name" value="ARM-type_fold"/>
</dbReference>
<feature type="non-terminal residue" evidence="1">
    <location>
        <position position="1"/>
    </location>
</feature>
<dbReference type="Gene3D" id="1.25.10.10">
    <property type="entry name" value="Leucine-rich Repeat Variant"/>
    <property type="match status" value="1"/>
</dbReference>
<dbReference type="EMBL" id="BDIP01004754">
    <property type="protein sequence ID" value="GIQ89165.1"/>
    <property type="molecule type" value="Genomic_DNA"/>
</dbReference>
<dbReference type="InterPro" id="IPR011989">
    <property type="entry name" value="ARM-like"/>
</dbReference>
<evidence type="ECO:0000313" key="1">
    <source>
        <dbReference type="EMBL" id="GIQ89165.1"/>
    </source>
</evidence>
<protein>
    <submittedName>
        <fullName evidence="1">Uncharacterized protein</fullName>
    </submittedName>
</protein>
<evidence type="ECO:0000313" key="2">
    <source>
        <dbReference type="Proteomes" id="UP000265618"/>
    </source>
</evidence>
<dbReference type="SUPFAM" id="SSF48371">
    <property type="entry name" value="ARM repeat"/>
    <property type="match status" value="1"/>
</dbReference>
<dbReference type="Proteomes" id="UP000265618">
    <property type="component" value="Unassembled WGS sequence"/>
</dbReference>
<sequence length="480" mass="50834">MAPDSRDMETLKADPEGYAVAHTIGHISNHVSVQLSAERLVSSLIQKYSAVVQTCIQQAMSLLNSSSSLTATLDDTLQCASIIQSLGTLWVDIFGSEWSMGTDGGVDTEGAKGCIQAVVALIQASDPSRFNDQLVVMACLNTLAESAYSVLKEADHLGVIVRCFVYFCTFQVPEGEAGSACVKLTAFRSLDTLLNDLTPVHSGVVTPSLLSLLPHLSAVLPTFDSSEAKVLVVKVIDRLLYLVGDKLSRANLATVVSALSELWGGSYEDSDLPVLSVILGSLAKLLALNPSLSPSLLPVALSALNMYGLTGAAADVILSHVRWTKDPSSASLVATWPVLAQACLTSDDSQDLILNLLEEMLIAGGEAILQSHMGVAADLLSRLLQGGNIRFQTAPASLLDTLLAVLFMGDTAAACTAVLSNFRESMAHVVRMVLTPQEGDTQEGVPQLPFRGAAMYLVPVARLVTHCPMEAIKALNAPME</sequence>
<name>A0A9K3D6A6_9EUKA</name>
<reference evidence="1 2" key="1">
    <citation type="journal article" date="2018" name="PLoS ONE">
        <title>The draft genome of Kipferlia bialata reveals reductive genome evolution in fornicate parasites.</title>
        <authorList>
            <person name="Tanifuji G."/>
            <person name="Takabayashi S."/>
            <person name="Kume K."/>
            <person name="Takagi M."/>
            <person name="Nakayama T."/>
            <person name="Kamikawa R."/>
            <person name="Inagaki Y."/>
            <person name="Hashimoto T."/>
        </authorList>
    </citation>
    <scope>NUCLEOTIDE SEQUENCE [LARGE SCALE GENOMIC DNA]</scope>
    <source>
        <strain evidence="1">NY0173</strain>
    </source>
</reference>